<feature type="transmembrane region" description="Helical" evidence="7">
    <location>
        <begin position="267"/>
        <end position="287"/>
    </location>
</feature>
<keyword evidence="5 7" id="KW-1133">Transmembrane helix</keyword>
<dbReference type="PANTHER" id="PTHR43141">
    <property type="entry name" value="CYTOCHROME BD2 SUBUNIT II"/>
    <property type="match status" value="1"/>
</dbReference>
<reference evidence="8 9" key="1">
    <citation type="submission" date="2020-07" db="EMBL/GenBank/DDBJ databases">
        <title>Complete genome sequence for Sandaracinobacter sp. M6.</title>
        <authorList>
            <person name="Tang Y."/>
            <person name="Liu Q."/>
            <person name="Guo Z."/>
            <person name="Lei P."/>
            <person name="Huang B."/>
        </authorList>
    </citation>
    <scope>NUCLEOTIDE SEQUENCE [LARGE SCALE GENOMIC DNA]</scope>
    <source>
        <strain evidence="8 9">M6</strain>
    </source>
</reference>
<keyword evidence="9" id="KW-1185">Reference proteome</keyword>
<keyword evidence="4 7" id="KW-0812">Transmembrane</keyword>
<feature type="transmembrane region" description="Helical" evidence="7">
    <location>
        <begin position="307"/>
        <end position="332"/>
    </location>
</feature>
<evidence type="ECO:0000256" key="6">
    <source>
        <dbReference type="ARBA" id="ARBA00023136"/>
    </source>
</evidence>
<feature type="transmembrane region" description="Helical" evidence="7">
    <location>
        <begin position="116"/>
        <end position="139"/>
    </location>
</feature>
<dbReference type="PANTHER" id="PTHR43141:SF4">
    <property type="entry name" value="CYTOCHROME BD2 SUBUNIT II"/>
    <property type="match status" value="1"/>
</dbReference>
<comment type="similarity">
    <text evidence="2">Belongs to the cytochrome ubiquinol oxidase subunit 2 family.</text>
</comment>
<organism evidence="8 9">
    <name type="scientific">Sandaracinobacteroides saxicola</name>
    <dbReference type="NCBI Taxonomy" id="2759707"/>
    <lineage>
        <taxon>Bacteria</taxon>
        <taxon>Pseudomonadati</taxon>
        <taxon>Pseudomonadota</taxon>
        <taxon>Alphaproteobacteria</taxon>
        <taxon>Sphingomonadales</taxon>
        <taxon>Sphingosinicellaceae</taxon>
        <taxon>Sandaracinobacteroides</taxon>
    </lineage>
</organism>
<name>A0A7G5IKX7_9SPHN</name>
<feature type="transmembrane region" description="Helical" evidence="7">
    <location>
        <begin position="85"/>
        <end position="104"/>
    </location>
</feature>
<evidence type="ECO:0000256" key="5">
    <source>
        <dbReference type="ARBA" id="ARBA00022989"/>
    </source>
</evidence>
<accession>A0A7G5IKX7</accession>
<protein>
    <submittedName>
        <fullName evidence="8">Cytochrome d ubiquinol oxidase subunit II</fullName>
    </submittedName>
</protein>
<feature type="transmembrane region" description="Helical" evidence="7">
    <location>
        <begin position="236"/>
        <end position="255"/>
    </location>
</feature>
<evidence type="ECO:0000256" key="2">
    <source>
        <dbReference type="ARBA" id="ARBA00007543"/>
    </source>
</evidence>
<dbReference type="GO" id="GO:0016682">
    <property type="term" value="F:oxidoreductase activity, acting on diphenols and related substances as donors, oxygen as acceptor"/>
    <property type="evidence" value="ECO:0007669"/>
    <property type="project" value="TreeGrafter"/>
</dbReference>
<feature type="transmembrane region" description="Helical" evidence="7">
    <location>
        <begin position="6"/>
        <end position="24"/>
    </location>
</feature>
<evidence type="ECO:0000256" key="7">
    <source>
        <dbReference type="SAM" id="Phobius"/>
    </source>
</evidence>
<dbReference type="Proteomes" id="UP000515292">
    <property type="component" value="Chromosome"/>
</dbReference>
<dbReference type="NCBIfam" id="TIGR00203">
    <property type="entry name" value="cydB"/>
    <property type="match status" value="1"/>
</dbReference>
<dbReference type="InterPro" id="IPR003317">
    <property type="entry name" value="Cyt-d_oxidase_su2"/>
</dbReference>
<dbReference type="GO" id="GO:0005886">
    <property type="term" value="C:plasma membrane"/>
    <property type="evidence" value="ECO:0007669"/>
    <property type="project" value="UniProtKB-SubCell"/>
</dbReference>
<dbReference type="AlphaFoldDB" id="A0A7G5IKX7"/>
<evidence type="ECO:0000313" key="8">
    <source>
        <dbReference type="EMBL" id="QMW24019.1"/>
    </source>
</evidence>
<dbReference type="Pfam" id="PF02322">
    <property type="entry name" value="Cyt_bd_oxida_II"/>
    <property type="match status" value="1"/>
</dbReference>
<evidence type="ECO:0000313" key="9">
    <source>
        <dbReference type="Proteomes" id="UP000515292"/>
    </source>
</evidence>
<dbReference type="EMBL" id="CP059851">
    <property type="protein sequence ID" value="QMW24019.1"/>
    <property type="molecule type" value="Genomic_DNA"/>
</dbReference>
<gene>
    <name evidence="8" type="primary">cydB</name>
    <name evidence="8" type="ORF">H3309_06020</name>
</gene>
<dbReference type="RefSeq" id="WP_182297842.1">
    <property type="nucleotide sequence ID" value="NZ_CP059851.1"/>
</dbReference>
<evidence type="ECO:0000256" key="3">
    <source>
        <dbReference type="ARBA" id="ARBA00022475"/>
    </source>
</evidence>
<comment type="subcellular location">
    <subcellularLocation>
        <location evidence="1">Cell membrane</location>
        <topology evidence="1">Multi-pass membrane protein</topology>
    </subcellularLocation>
</comment>
<dbReference type="KEGG" id="sand:H3309_06020"/>
<proteinExistence type="inferred from homology"/>
<dbReference type="GO" id="GO:0019646">
    <property type="term" value="P:aerobic electron transport chain"/>
    <property type="evidence" value="ECO:0007669"/>
    <property type="project" value="TreeGrafter"/>
</dbReference>
<evidence type="ECO:0000256" key="1">
    <source>
        <dbReference type="ARBA" id="ARBA00004651"/>
    </source>
</evidence>
<dbReference type="GO" id="GO:0070069">
    <property type="term" value="C:cytochrome complex"/>
    <property type="evidence" value="ECO:0007669"/>
    <property type="project" value="TreeGrafter"/>
</dbReference>
<feature type="transmembrane region" description="Helical" evidence="7">
    <location>
        <begin position="194"/>
        <end position="216"/>
    </location>
</feature>
<keyword evidence="3" id="KW-1003">Cell membrane</keyword>
<keyword evidence="6 7" id="KW-0472">Membrane</keyword>
<feature type="transmembrane region" description="Helical" evidence="7">
    <location>
        <begin position="159"/>
        <end position="182"/>
    </location>
</feature>
<dbReference type="GO" id="GO:0009055">
    <property type="term" value="F:electron transfer activity"/>
    <property type="evidence" value="ECO:0007669"/>
    <property type="project" value="TreeGrafter"/>
</dbReference>
<sequence length="343" mass="36417">MSGLDLPLIWAVIIGTAVVLYVLLDGFDLGVGILFPFARTRAEQDVMTASIAPVWDGNETWLVLGGGGLFAAFPLAYALVMPAMYLPVILMLLALIFRGVAFEFRAKAQGRDHRVWSAAFSGGSMLAAASQGLVLGGFLKGIAVEGRAFAGGTWDWLSPFSLLVAASLVAGYALLGACWLIIKAEGELLAHARRWAQALAPTVAMAMGAVSLATLSLSPDIVARWGVTMRAVDWPMFLPVAPAPLIALLALLYVWRRSGEEGSLYGPYLAACVAFLAAFAGLAISIFPYAVPFSVTIWQAAAADNALALMLVGVAVMLPVILGYTGYVYWVFRGKVRVGDAYH</sequence>
<evidence type="ECO:0000256" key="4">
    <source>
        <dbReference type="ARBA" id="ARBA00022692"/>
    </source>
</evidence>